<dbReference type="KEGG" id="ceu:A7L45_18765"/>
<feature type="signal peptide" evidence="1">
    <location>
        <begin position="1"/>
        <end position="29"/>
    </location>
</feature>
<gene>
    <name evidence="2" type="ORF">A7L45_18765</name>
</gene>
<dbReference type="STRING" id="1552.A7L45_18765"/>
<feature type="chain" id="PRO_5009612007" evidence="1">
    <location>
        <begin position="30"/>
        <end position="434"/>
    </location>
</feature>
<keyword evidence="3" id="KW-1185">Reference proteome</keyword>
<evidence type="ECO:0000313" key="3">
    <source>
        <dbReference type="Proteomes" id="UP000182569"/>
    </source>
</evidence>
<organism evidence="2 3">
    <name type="scientific">Clostridium estertheticum subsp. estertheticum</name>
    <dbReference type="NCBI Taxonomy" id="1552"/>
    <lineage>
        <taxon>Bacteria</taxon>
        <taxon>Bacillati</taxon>
        <taxon>Bacillota</taxon>
        <taxon>Clostridia</taxon>
        <taxon>Eubacteriales</taxon>
        <taxon>Clostridiaceae</taxon>
        <taxon>Clostridium</taxon>
    </lineage>
</organism>
<dbReference type="AlphaFoldDB" id="A0A1J0GLZ3"/>
<proteinExistence type="predicted"/>
<dbReference type="OrthoDB" id="1918133at2"/>
<dbReference type="EMBL" id="CP015756">
    <property type="protein sequence ID" value="APC41960.1"/>
    <property type="molecule type" value="Genomic_DNA"/>
</dbReference>
<sequence>MIKIKKILSMSLVALFVTVGSLTNVTANAATTTAAATPVINYTGIEHSPLVVGDTETFTVTSAKYSGDVQYRAFIGNEAGKWTELTTGYTAAVSSKTPYVLPASKALTLGKYKVSIWVKAAGKTGVKSNATGNFDSFYVGALNCVSKDDNNRVYTNGKADVAVTGLTAKFNGIDQIGGITGPYLYQLFAMNTATGVWSNGPAGYSATPSMTFATPGTYMLIAHVNTQKSTTWAKKGFEGYKTVMIKVTNSSTTIFDTTIKAANFGAVGNVTMTADGLKAFPKATQYQVVTGTSNLTKVSALGTATTIFPGKVAGDAVTVKLFDSSNNLLKSIDVKLGQSGTIDVAPVVTPGTATISATVKPANFGSVVTANSSQAGATQYQVSDGANMLTKMAALGTATTLFPGREVGKTVTIKLFDANGTAVGSSDVVLTAAK</sequence>
<name>A0A1J0GLZ3_9CLOT</name>
<dbReference type="RefSeq" id="WP_071614253.1">
    <property type="nucleotide sequence ID" value="NZ_CP015756.1"/>
</dbReference>
<keyword evidence="1" id="KW-0732">Signal</keyword>
<dbReference type="Proteomes" id="UP000182569">
    <property type="component" value="Chromosome"/>
</dbReference>
<evidence type="ECO:0000313" key="2">
    <source>
        <dbReference type="EMBL" id="APC41960.1"/>
    </source>
</evidence>
<accession>A0A1J0GLZ3</accession>
<protein>
    <submittedName>
        <fullName evidence="2">Uncharacterized protein</fullName>
    </submittedName>
</protein>
<evidence type="ECO:0000256" key="1">
    <source>
        <dbReference type="SAM" id="SignalP"/>
    </source>
</evidence>
<reference evidence="3" key="1">
    <citation type="journal article" date="2016" name="Front. Microbiol.">
        <title>Complete Genome Sequence of Clostridium estertheticum DSM 8809, a Microbe Identified in Spoiled Vacuum Packed Beef.</title>
        <authorList>
            <person name="Yu Z."/>
            <person name="Gunn L."/>
            <person name="Brennan E."/>
            <person name="Reid R."/>
            <person name="Wall P.G."/>
            <person name="Gaora O.P."/>
            <person name="Hurley D."/>
            <person name="Bolton D."/>
            <person name="Fanning S."/>
        </authorList>
    </citation>
    <scope>NUCLEOTIDE SEQUENCE [LARGE SCALE GENOMIC DNA]</scope>
    <source>
        <strain evidence="3">DSM 8809</strain>
    </source>
</reference>